<feature type="transmembrane region" description="Helical" evidence="9">
    <location>
        <begin position="974"/>
        <end position="994"/>
    </location>
</feature>
<keyword evidence="5" id="KW-0997">Cell inner membrane</keyword>
<evidence type="ECO:0000256" key="4">
    <source>
        <dbReference type="ARBA" id="ARBA00022475"/>
    </source>
</evidence>
<dbReference type="SUPFAM" id="SSF82866">
    <property type="entry name" value="Multidrug efflux transporter AcrB transmembrane domain"/>
    <property type="match status" value="2"/>
</dbReference>
<dbReference type="Gene3D" id="3.30.70.1440">
    <property type="entry name" value="Multidrug efflux transporter AcrB pore domain"/>
    <property type="match status" value="1"/>
</dbReference>
<dbReference type="SUPFAM" id="SSF82693">
    <property type="entry name" value="Multidrug efflux transporter AcrB pore domain, PN1, PN2, PC1 and PC2 subdomains"/>
    <property type="match status" value="4"/>
</dbReference>
<dbReference type="InterPro" id="IPR004764">
    <property type="entry name" value="MdtF-like"/>
</dbReference>
<comment type="caution">
    <text evidence="10">The sequence shown here is derived from an EMBL/GenBank/DDBJ whole genome shotgun (WGS) entry which is preliminary data.</text>
</comment>
<keyword evidence="7 9" id="KW-1133">Transmembrane helix</keyword>
<sequence length="1050" mass="114509">MFSKFFIERPVFASVISIIIVIAGLAGLYNASIEEYPRLTPPQIVVSATYSGADAATIAQTVAAPLEDAINGVEDMIYMQSTSSSVGTMNINVYFKTGTDPQTAKVNVNNRITSAVNLLPEEVRRLGVTVNERSSTILGVFAFTDDSDNMDITELANYVKINIVDDLSRVPGVGSADAIGNRDYSMRVWLKPELMHEHNITSAEIAAAISEQNSQYAVGKIGEGPINPNTAFVYAVQAEGRFTTAEQFENIILKAEKNGQILRLKDVATVELGARQQFTIAKYNGKPVQPVFITMQSGANAIEVIDQVVNRLEKLKDSWPEGLKYTLAYDTTEFVRISIKEVVKTFIEAMVLVVLVIYMFLGNVRATIIPLLAVPVSLCGAFIGIYVLGFSINLITLFALVLAIGIVVDDAIIVIENVERILHENPNISVKDATIEAMREITSPVISIVLVLSAVFIPVSFIEGFVGLIQKQFALTLVTSVAFSGFVALTLTPALCALILRKKESEPFWFIKKYNEFFDFSTRIFTSGVAMVIKHTIRSLLIVVILIAAMIGLFKITPGGLVPEEDKGVLLTVATLPPASALNRTSETLGNIRNLITNDPRVDKFTEVAGYDLLGGGLRENAGVSFVVLKNWSERSGYENSSAAMAADFNKKLFGMDRNSMSFALVPPAIMGLSVTGGFELYAQNTDGRTYNEIEEDLRRVAQKANAHPALMQVRTTLDTNFPIYKLTLDREKIKMLGININDIFFTLSSTIGQYYVNDFNIYGKTFRVQLRAEETSRDNPNDISNLYVRSMYGELVPIDSLVTLERSLGADSVDRFNAFPAAKLMGSPKPGYTSGEAIEAISQIIKEELPSGYSIGWAGSSYQEVNSAGTGAKAFVLGLVFVFLILAAQYERWLMPLAVITAVPFSVLGALLFTWARGLSNDIYFQIGLILLIGLAAKNAILIVEFAMQEHLSKGINIAQAAINGAKMRFRPICMTSLAFTLGVLPLALASGAGAASRHSIGTGVIGGMIFASTISIFFVPLFFYLLESWNAKRRAKAEQKAAQGVKNA</sequence>
<accession>A0ABT8T7Y4</accession>
<evidence type="ECO:0000256" key="5">
    <source>
        <dbReference type="ARBA" id="ARBA00022519"/>
    </source>
</evidence>
<evidence type="ECO:0000256" key="9">
    <source>
        <dbReference type="SAM" id="Phobius"/>
    </source>
</evidence>
<feature type="transmembrane region" description="Helical" evidence="9">
    <location>
        <begin position="1006"/>
        <end position="1028"/>
    </location>
</feature>
<reference evidence="10 11" key="1">
    <citation type="submission" date="2023-06" db="EMBL/GenBank/DDBJ databases">
        <title>Campylobacter magnum sp. nov., isolated from cecal contents of domestic pigs (Sus scrofa domesticus).</title>
        <authorList>
            <person name="Papic B."/>
            <person name="Gruntar I."/>
        </authorList>
    </citation>
    <scope>NUCLEOTIDE SEQUENCE [LARGE SCALE GENOMIC DNA]</scope>
    <source>
        <strain evidence="11">34484-21</strain>
    </source>
</reference>
<dbReference type="Gene3D" id="3.30.2090.10">
    <property type="entry name" value="Multidrug efflux transporter AcrB TolC docking domain, DN and DC subdomains"/>
    <property type="match status" value="2"/>
</dbReference>
<evidence type="ECO:0000256" key="7">
    <source>
        <dbReference type="ARBA" id="ARBA00022989"/>
    </source>
</evidence>
<feature type="transmembrane region" description="Helical" evidence="9">
    <location>
        <begin position="445"/>
        <end position="469"/>
    </location>
</feature>
<feature type="transmembrane region" description="Helical" evidence="9">
    <location>
        <begin position="394"/>
        <end position="415"/>
    </location>
</feature>
<evidence type="ECO:0000256" key="6">
    <source>
        <dbReference type="ARBA" id="ARBA00022692"/>
    </source>
</evidence>
<dbReference type="NCBIfam" id="NF000282">
    <property type="entry name" value="RND_permease_1"/>
    <property type="match status" value="1"/>
</dbReference>
<dbReference type="Gene3D" id="3.30.70.1320">
    <property type="entry name" value="Multidrug efflux transporter AcrB pore domain like"/>
    <property type="match status" value="1"/>
</dbReference>
<evidence type="ECO:0000313" key="10">
    <source>
        <dbReference type="EMBL" id="MDO2409850.1"/>
    </source>
</evidence>
<dbReference type="Gene3D" id="1.20.1640.10">
    <property type="entry name" value="Multidrug efflux transporter AcrB transmembrane domain"/>
    <property type="match status" value="2"/>
</dbReference>
<keyword evidence="8 9" id="KW-0472">Membrane</keyword>
<dbReference type="Proteomes" id="UP001171111">
    <property type="component" value="Unassembled WGS sequence"/>
</dbReference>
<proteinExistence type="inferred from homology"/>
<gene>
    <name evidence="10" type="ORF">Q2362_07030</name>
</gene>
<keyword evidence="3" id="KW-0813">Transport</keyword>
<evidence type="ECO:0000256" key="8">
    <source>
        <dbReference type="ARBA" id="ARBA00023136"/>
    </source>
</evidence>
<dbReference type="SUPFAM" id="SSF82714">
    <property type="entry name" value="Multidrug efflux transporter AcrB TolC docking domain, DN and DC subdomains"/>
    <property type="match status" value="2"/>
</dbReference>
<evidence type="ECO:0000256" key="1">
    <source>
        <dbReference type="ARBA" id="ARBA00004429"/>
    </source>
</evidence>
<dbReference type="NCBIfam" id="TIGR00915">
    <property type="entry name" value="2A0602"/>
    <property type="match status" value="1"/>
</dbReference>
<dbReference type="PRINTS" id="PR00702">
    <property type="entry name" value="ACRIFLAVINRP"/>
</dbReference>
<feature type="transmembrane region" description="Helical" evidence="9">
    <location>
        <begin position="12"/>
        <end position="31"/>
    </location>
</feature>
<feature type="transmembrane region" description="Helical" evidence="9">
    <location>
        <begin position="872"/>
        <end position="891"/>
    </location>
</feature>
<dbReference type="InterPro" id="IPR001036">
    <property type="entry name" value="Acrflvin-R"/>
</dbReference>
<keyword evidence="6 9" id="KW-0812">Transmembrane</keyword>
<comment type="subcellular location">
    <subcellularLocation>
        <location evidence="1">Cell inner membrane</location>
        <topology evidence="1">Multi-pass membrane protein</topology>
    </subcellularLocation>
</comment>
<dbReference type="InterPro" id="IPR027463">
    <property type="entry name" value="AcrB_DN_DC_subdom"/>
</dbReference>
<dbReference type="PANTHER" id="PTHR32063">
    <property type="match status" value="1"/>
</dbReference>
<dbReference type="PANTHER" id="PTHR32063:SF13">
    <property type="entry name" value="MULTIDRUG EFFLUX PUMP SUBUNIT ACRB-RELATED"/>
    <property type="match status" value="1"/>
</dbReference>
<protein>
    <submittedName>
        <fullName evidence="10">Multidrug efflux RND transporter permease subunit</fullName>
    </submittedName>
</protein>
<dbReference type="RefSeq" id="WP_302244625.1">
    <property type="nucleotide sequence ID" value="NZ_JAULJQ010000008.1"/>
</dbReference>
<dbReference type="Pfam" id="PF00873">
    <property type="entry name" value="ACR_tran"/>
    <property type="match status" value="1"/>
</dbReference>
<feature type="transmembrane region" description="Helical" evidence="9">
    <location>
        <begin position="342"/>
        <end position="361"/>
    </location>
</feature>
<dbReference type="EMBL" id="JAULJQ010000008">
    <property type="protein sequence ID" value="MDO2409850.1"/>
    <property type="molecule type" value="Genomic_DNA"/>
</dbReference>
<feature type="transmembrane region" description="Helical" evidence="9">
    <location>
        <begin position="898"/>
        <end position="918"/>
    </location>
</feature>
<feature type="transmembrane region" description="Helical" evidence="9">
    <location>
        <begin position="475"/>
        <end position="500"/>
    </location>
</feature>
<name>A0ABT8T7Y4_9BACT</name>
<evidence type="ECO:0000256" key="3">
    <source>
        <dbReference type="ARBA" id="ARBA00022448"/>
    </source>
</evidence>
<dbReference type="Gene3D" id="3.30.70.1430">
    <property type="entry name" value="Multidrug efflux transporter AcrB pore domain"/>
    <property type="match status" value="2"/>
</dbReference>
<organism evidence="10 11">
    <name type="scientific">Campylobacter magnus</name>
    <dbReference type="NCBI Taxonomy" id="3026462"/>
    <lineage>
        <taxon>Bacteria</taxon>
        <taxon>Pseudomonadati</taxon>
        <taxon>Campylobacterota</taxon>
        <taxon>Epsilonproteobacteria</taxon>
        <taxon>Campylobacterales</taxon>
        <taxon>Campylobacteraceae</taxon>
        <taxon>Campylobacter</taxon>
    </lineage>
</organism>
<comment type="similarity">
    <text evidence="2">Belongs to the resistance-nodulation-cell division (RND) (TC 2.A.6) family.</text>
</comment>
<evidence type="ECO:0000313" key="11">
    <source>
        <dbReference type="Proteomes" id="UP001171111"/>
    </source>
</evidence>
<feature type="transmembrane region" description="Helical" evidence="9">
    <location>
        <begin position="924"/>
        <end position="945"/>
    </location>
</feature>
<keyword evidence="11" id="KW-1185">Reference proteome</keyword>
<feature type="transmembrane region" description="Helical" evidence="9">
    <location>
        <begin position="540"/>
        <end position="557"/>
    </location>
</feature>
<keyword evidence="4" id="KW-1003">Cell membrane</keyword>
<evidence type="ECO:0000256" key="2">
    <source>
        <dbReference type="ARBA" id="ARBA00010942"/>
    </source>
</evidence>